<dbReference type="AlphaFoldDB" id="A0A345NNM4"/>
<dbReference type="InterPro" id="IPR021352">
    <property type="entry name" value="DUF2971"/>
</dbReference>
<evidence type="ECO:0000313" key="1">
    <source>
        <dbReference type="EMBL" id="AXH96632.1"/>
    </source>
</evidence>
<proteinExistence type="predicted"/>
<organism evidence="1 2">
    <name type="scientific">Ornithinimicrobium avium</name>
    <dbReference type="NCBI Taxonomy" id="2283195"/>
    <lineage>
        <taxon>Bacteria</taxon>
        <taxon>Bacillati</taxon>
        <taxon>Actinomycetota</taxon>
        <taxon>Actinomycetes</taxon>
        <taxon>Micrococcales</taxon>
        <taxon>Ornithinimicrobiaceae</taxon>
        <taxon>Ornithinimicrobium</taxon>
    </lineage>
</organism>
<dbReference type="OrthoDB" id="1095921at2"/>
<dbReference type="EMBL" id="CP031229">
    <property type="protein sequence ID" value="AXH96632.1"/>
    <property type="molecule type" value="Genomic_DNA"/>
</dbReference>
<keyword evidence="2" id="KW-1185">Reference proteome</keyword>
<protein>
    <submittedName>
        <fullName evidence="1">DUF2971 domain-containing protein</fullName>
    </submittedName>
</protein>
<dbReference type="Pfam" id="PF11185">
    <property type="entry name" value="DUF2971"/>
    <property type="match status" value="1"/>
</dbReference>
<evidence type="ECO:0000313" key="2">
    <source>
        <dbReference type="Proteomes" id="UP000253790"/>
    </source>
</evidence>
<sequence>MASMRSPIFWLGPCGETIRMTDREVDSGVSGIQLPLPLLDPPVSISGVPTRLLAPVIEPVPGGTTVWHYTDAAGAIGMMTEGRVRATSVLCLNDEAEFHYGEGLVHDLIEGILGNGQLEPYQEAHLVEVESSLKSVLDRYPLFIFCASEAEDSLGQWRGYSADPGYSLGFSVQDLVVLDRHSPPRTLDPLPHLAPRWGRVLYEKNAQHQLLLRGLSYCAAAASRDDSNGSLATSEPPMPPTNASGAEDVYGGYRPENAAATLMSLLVFCKHPSFADEQEVRLVATSPPDSRAVEFRQSRFGVTPFVSLGVPPPEAEGRVWTAPLCDPYLPDHVMIGPTPHREPAFHGASQLLRRAGLDFDPTHSASPFR</sequence>
<accession>A0A345NNM4</accession>
<gene>
    <name evidence="1" type="ORF">DV701_11305</name>
</gene>
<name>A0A345NNM4_9MICO</name>
<dbReference type="Proteomes" id="UP000253790">
    <property type="component" value="Chromosome"/>
</dbReference>
<reference evidence="1 2" key="1">
    <citation type="submission" date="2018-07" db="EMBL/GenBank/DDBJ databases">
        <title>Complete genome sequencing of Ornithinimicrobium sp. AMA3305.</title>
        <authorList>
            <person name="Bae J.-W."/>
        </authorList>
    </citation>
    <scope>NUCLEOTIDE SEQUENCE [LARGE SCALE GENOMIC DNA]</scope>
    <source>
        <strain evidence="1 2">AMA3305</strain>
    </source>
</reference>
<dbReference type="KEGG" id="orn:DV701_11305"/>